<gene>
    <name evidence="2" type="ORF">BJ085DRAFT_34309</name>
</gene>
<evidence type="ECO:0000313" key="3">
    <source>
        <dbReference type="Proteomes" id="UP000268162"/>
    </source>
</evidence>
<reference evidence="3" key="1">
    <citation type="journal article" date="2018" name="Nat. Microbiol.">
        <title>Leveraging single-cell genomics to expand the fungal tree of life.</title>
        <authorList>
            <person name="Ahrendt S.R."/>
            <person name="Quandt C.A."/>
            <person name="Ciobanu D."/>
            <person name="Clum A."/>
            <person name="Salamov A."/>
            <person name="Andreopoulos B."/>
            <person name="Cheng J.F."/>
            <person name="Woyke T."/>
            <person name="Pelin A."/>
            <person name="Henrissat B."/>
            <person name="Reynolds N.K."/>
            <person name="Benny G.L."/>
            <person name="Smith M.E."/>
            <person name="James T.Y."/>
            <person name="Grigoriev I.V."/>
        </authorList>
    </citation>
    <scope>NUCLEOTIDE SEQUENCE [LARGE SCALE GENOMIC DNA]</scope>
    <source>
        <strain evidence="3">RSA 468</strain>
    </source>
</reference>
<feature type="compositionally biased region" description="Polar residues" evidence="1">
    <location>
        <begin position="1"/>
        <end position="15"/>
    </location>
</feature>
<organism evidence="2 3">
    <name type="scientific">Dimargaris cristalligena</name>
    <dbReference type="NCBI Taxonomy" id="215637"/>
    <lineage>
        <taxon>Eukaryota</taxon>
        <taxon>Fungi</taxon>
        <taxon>Fungi incertae sedis</taxon>
        <taxon>Zoopagomycota</taxon>
        <taxon>Kickxellomycotina</taxon>
        <taxon>Dimargaritomycetes</taxon>
        <taxon>Dimargaritales</taxon>
        <taxon>Dimargaritaceae</taxon>
        <taxon>Dimargaris</taxon>
    </lineage>
</organism>
<dbReference type="Proteomes" id="UP000268162">
    <property type="component" value="Unassembled WGS sequence"/>
</dbReference>
<evidence type="ECO:0000313" key="2">
    <source>
        <dbReference type="EMBL" id="RKP40100.1"/>
    </source>
</evidence>
<proteinExistence type="predicted"/>
<protein>
    <submittedName>
        <fullName evidence="2">Uncharacterized protein</fullName>
    </submittedName>
</protein>
<keyword evidence="3" id="KW-1185">Reference proteome</keyword>
<dbReference type="EMBL" id="ML002226">
    <property type="protein sequence ID" value="RKP40100.1"/>
    <property type="molecule type" value="Genomic_DNA"/>
</dbReference>
<sequence>MASLTARHSSPDTTTVPPPERLPGRDLLLWLFHPSHSLGRQIQFRLAATCRALHSLVSSHYEPIVPDVPNLSHDCRLARFIRRYRPRIRYLSFDLMESQAPDWFDGVPSLFNQAAQLYCVEFFLNQLARWPKAASCLAKLPPPLQKLTVFLAAAKECSVQDYQALAKTYFSDALYRRLG</sequence>
<accession>A0A4Q0A4B3</accession>
<feature type="region of interest" description="Disordered" evidence="1">
    <location>
        <begin position="1"/>
        <end position="20"/>
    </location>
</feature>
<evidence type="ECO:0000256" key="1">
    <source>
        <dbReference type="SAM" id="MobiDB-lite"/>
    </source>
</evidence>
<name>A0A4Q0A4B3_9FUNG</name>
<dbReference type="AlphaFoldDB" id="A0A4Q0A4B3"/>